<evidence type="ECO:0000313" key="2">
    <source>
        <dbReference type="Proteomes" id="UP001162030"/>
    </source>
</evidence>
<gene>
    <name evidence="1" type="ORF">MSZNOR_1762</name>
</gene>
<accession>A0ABM9I0I2</accession>
<dbReference type="EMBL" id="OX458333">
    <property type="protein sequence ID" value="CAI8810148.1"/>
    <property type="molecule type" value="Genomic_DNA"/>
</dbReference>
<organism evidence="1 2">
    <name type="scientific">Methylocaldum szegediense</name>
    <dbReference type="NCBI Taxonomy" id="73780"/>
    <lineage>
        <taxon>Bacteria</taxon>
        <taxon>Pseudomonadati</taxon>
        <taxon>Pseudomonadota</taxon>
        <taxon>Gammaproteobacteria</taxon>
        <taxon>Methylococcales</taxon>
        <taxon>Methylococcaceae</taxon>
        <taxon>Methylocaldum</taxon>
    </lineage>
</organism>
<sequence>MSMVVARKANRKVVTKGLMAIVLVVGFTTLGIAKPIEVQESAVQDCRFLGKVEGSSGYGKNFGWQPLAKSSALRKAEKLGATHVVWQRLIPVGAFNGVAIARAYSCNR</sequence>
<keyword evidence="2" id="KW-1185">Reference proteome</keyword>
<protein>
    <recommendedName>
        <fullName evidence="3">DUF4156 domain-containing protein</fullName>
    </recommendedName>
</protein>
<name>A0ABM9I0I2_9GAMM</name>
<dbReference type="Proteomes" id="UP001162030">
    <property type="component" value="Chromosome"/>
</dbReference>
<reference evidence="1 2" key="1">
    <citation type="submission" date="2023-03" db="EMBL/GenBank/DDBJ databases">
        <authorList>
            <person name="Pearce D."/>
        </authorList>
    </citation>
    <scope>NUCLEOTIDE SEQUENCE [LARGE SCALE GENOMIC DNA]</scope>
    <source>
        <strain evidence="1">Msz</strain>
    </source>
</reference>
<evidence type="ECO:0008006" key="3">
    <source>
        <dbReference type="Google" id="ProtNLM"/>
    </source>
</evidence>
<proteinExistence type="predicted"/>
<evidence type="ECO:0000313" key="1">
    <source>
        <dbReference type="EMBL" id="CAI8810148.1"/>
    </source>
</evidence>